<dbReference type="PANTHER" id="PTHR32120:SF11">
    <property type="entry name" value="SMALL RIBOSOMAL SUBUNIT BIOGENESIS GTPASE RSGA 1, MITOCHONDRIAL-RELATED"/>
    <property type="match status" value="1"/>
</dbReference>
<evidence type="ECO:0000256" key="7">
    <source>
        <dbReference type="ARBA" id="ARBA00022833"/>
    </source>
</evidence>
<dbReference type="GO" id="GO:0005525">
    <property type="term" value="F:GTP binding"/>
    <property type="evidence" value="ECO:0007669"/>
    <property type="project" value="UniProtKB-UniRule"/>
</dbReference>
<dbReference type="CDD" id="cd04466">
    <property type="entry name" value="S1_YloQ_GTPase"/>
    <property type="match status" value="1"/>
</dbReference>
<keyword evidence="8 10" id="KW-0694">RNA-binding</keyword>
<dbReference type="PANTHER" id="PTHR32120">
    <property type="entry name" value="SMALL RIBOSOMAL SUBUNIT BIOGENESIS GTPASE RSGA"/>
    <property type="match status" value="1"/>
</dbReference>
<dbReference type="InterPro" id="IPR010914">
    <property type="entry name" value="RsgA_GTPase_dom"/>
</dbReference>
<proteinExistence type="inferred from homology"/>
<protein>
    <recommendedName>
        <fullName evidence="10">Small ribosomal subunit biogenesis GTPase RsgA</fullName>
        <ecNumber evidence="10">3.6.1.-</ecNumber>
    </recommendedName>
</protein>
<evidence type="ECO:0000259" key="12">
    <source>
        <dbReference type="PROSITE" id="PS51721"/>
    </source>
</evidence>
<dbReference type="EC" id="3.6.1.-" evidence="10"/>
<dbReference type="GO" id="GO:0046872">
    <property type="term" value="F:metal ion binding"/>
    <property type="evidence" value="ECO:0007669"/>
    <property type="project" value="UniProtKB-KW"/>
</dbReference>
<dbReference type="Proteomes" id="UP000240621">
    <property type="component" value="Unassembled WGS sequence"/>
</dbReference>
<dbReference type="OrthoDB" id="9809485at2"/>
<reference evidence="13 14" key="1">
    <citation type="submission" date="2018-03" db="EMBL/GenBank/DDBJ databases">
        <title>Genomic Encyclopedia of Archaeal and Bacterial Type Strains, Phase II (KMG-II): from individual species to whole genera.</title>
        <authorList>
            <person name="Goeker M."/>
        </authorList>
    </citation>
    <scope>NUCLEOTIDE SEQUENCE [LARGE SCALE GENOMIC DNA]</scope>
    <source>
        <strain evidence="13 14">DSM 27267</strain>
    </source>
</reference>
<sequence>MEKGLVIRSTGSWYSVKTESGEIIDCRIKGKFRMKGIRTTNPVAVGDRVTYRVEENESHNTIGVITDIEERRNYIIRKASNLSKESQIIAANIDQAFLIITIKDPVTLPGFIDRFLVTAEAYRIPASLVINKLDIYNEKDYQKLEEYLWTYEEIGYKCYQVSAEKNFNIDTLRDDMRGKINVLSGHSGVGKSSIINRLDPELDLKTAQISDYHRQGKHTTTFSEMFEMHGGGYLIDTPGIRGFGVIDMEKEEISHFFPEIFKLLKDCRYHNCTHIHEPGCAVKAALEAGEIPVTRYESYLSLVLGEDTKYRPDIWK</sequence>
<comment type="cofactor">
    <cofactor evidence="10">
        <name>Zn(2+)</name>
        <dbReference type="ChEBI" id="CHEBI:29105"/>
    </cofactor>
    <text evidence="10">Binds 1 zinc ion per subunit.</text>
</comment>
<evidence type="ECO:0000256" key="6">
    <source>
        <dbReference type="ARBA" id="ARBA00022801"/>
    </source>
</evidence>
<accession>A0A2P8CH95</accession>
<feature type="binding site" evidence="10">
    <location>
        <begin position="185"/>
        <end position="193"/>
    </location>
    <ligand>
        <name>GTP</name>
        <dbReference type="ChEBI" id="CHEBI:37565"/>
    </ligand>
</feature>
<dbReference type="PROSITE" id="PS50936">
    <property type="entry name" value="ENGC_GTPASE"/>
    <property type="match status" value="1"/>
</dbReference>
<dbReference type="Gene3D" id="3.40.50.300">
    <property type="entry name" value="P-loop containing nucleotide triphosphate hydrolases"/>
    <property type="match status" value="1"/>
</dbReference>
<evidence type="ECO:0000256" key="5">
    <source>
        <dbReference type="ARBA" id="ARBA00022741"/>
    </source>
</evidence>
<keyword evidence="7 10" id="KW-0862">Zinc</keyword>
<keyword evidence="2 10" id="KW-0690">Ribosome biogenesis</keyword>
<comment type="subunit">
    <text evidence="10">Monomer. Associates with 30S ribosomal subunit, binds 16S rRNA.</text>
</comment>
<dbReference type="SUPFAM" id="SSF50249">
    <property type="entry name" value="Nucleic acid-binding proteins"/>
    <property type="match status" value="1"/>
</dbReference>
<evidence type="ECO:0000313" key="14">
    <source>
        <dbReference type="Proteomes" id="UP000240621"/>
    </source>
</evidence>
<keyword evidence="3 10" id="KW-0479">Metal-binding</keyword>
<dbReference type="EMBL" id="PYGC01000002">
    <property type="protein sequence ID" value="PSK84354.1"/>
    <property type="molecule type" value="Genomic_DNA"/>
</dbReference>
<gene>
    <name evidence="10" type="primary">rsgA</name>
    <name evidence="13" type="ORF">CLV93_102140</name>
</gene>
<keyword evidence="6 10" id="KW-0378">Hydrolase</keyword>
<feature type="binding site" evidence="10">
    <location>
        <position position="280"/>
    </location>
    <ligand>
        <name>Zn(2+)</name>
        <dbReference type="ChEBI" id="CHEBI:29105"/>
    </ligand>
</feature>
<feature type="domain" description="CP-type G" evidence="12">
    <location>
        <begin position="82"/>
        <end position="243"/>
    </location>
</feature>
<evidence type="ECO:0000256" key="9">
    <source>
        <dbReference type="ARBA" id="ARBA00023134"/>
    </source>
</evidence>
<dbReference type="InterPro" id="IPR004881">
    <property type="entry name" value="Ribosome_biogen_GTPase_RsgA"/>
</dbReference>
<dbReference type="PROSITE" id="PS51721">
    <property type="entry name" value="G_CP"/>
    <property type="match status" value="1"/>
</dbReference>
<evidence type="ECO:0000313" key="13">
    <source>
        <dbReference type="EMBL" id="PSK84354.1"/>
    </source>
</evidence>
<dbReference type="InterPro" id="IPR027417">
    <property type="entry name" value="P-loop_NTPase"/>
</dbReference>
<feature type="binding site" evidence="10">
    <location>
        <position position="267"/>
    </location>
    <ligand>
        <name>Zn(2+)</name>
        <dbReference type="ChEBI" id="CHEBI:29105"/>
    </ligand>
</feature>
<dbReference type="InterPro" id="IPR031944">
    <property type="entry name" value="RsgA_N"/>
</dbReference>
<dbReference type="RefSeq" id="WP_106540959.1">
    <property type="nucleotide sequence ID" value="NZ_BLAU01000001.1"/>
</dbReference>
<dbReference type="NCBIfam" id="TIGR00157">
    <property type="entry name" value="ribosome small subunit-dependent GTPase A"/>
    <property type="match status" value="1"/>
</dbReference>
<dbReference type="GO" id="GO:0003924">
    <property type="term" value="F:GTPase activity"/>
    <property type="evidence" value="ECO:0007669"/>
    <property type="project" value="UniProtKB-UniRule"/>
</dbReference>
<keyword evidence="9 10" id="KW-0342">GTP-binding</keyword>
<dbReference type="HAMAP" id="MF_01820">
    <property type="entry name" value="GTPase_RsgA"/>
    <property type="match status" value="1"/>
</dbReference>
<evidence type="ECO:0000256" key="8">
    <source>
        <dbReference type="ARBA" id="ARBA00022884"/>
    </source>
</evidence>
<dbReference type="Gene3D" id="1.10.40.50">
    <property type="entry name" value="Probable gtpase engc, domain 3"/>
    <property type="match status" value="1"/>
</dbReference>
<evidence type="ECO:0000256" key="2">
    <source>
        <dbReference type="ARBA" id="ARBA00022517"/>
    </source>
</evidence>
<dbReference type="InterPro" id="IPR030378">
    <property type="entry name" value="G_CP_dom"/>
</dbReference>
<dbReference type="CDD" id="cd01854">
    <property type="entry name" value="YjeQ_EngC"/>
    <property type="match status" value="1"/>
</dbReference>
<feature type="binding site" evidence="10">
    <location>
        <position position="274"/>
    </location>
    <ligand>
        <name>Zn(2+)</name>
        <dbReference type="ChEBI" id="CHEBI:29105"/>
    </ligand>
</feature>
<dbReference type="InterPro" id="IPR012340">
    <property type="entry name" value="NA-bd_OB-fold"/>
</dbReference>
<keyword evidence="5 10" id="KW-0547">Nucleotide-binding</keyword>
<comment type="similarity">
    <text evidence="10">Belongs to the TRAFAC class YlqF/YawG GTPase family. RsgA subfamily.</text>
</comment>
<dbReference type="GO" id="GO:0019843">
    <property type="term" value="F:rRNA binding"/>
    <property type="evidence" value="ECO:0007669"/>
    <property type="project" value="UniProtKB-KW"/>
</dbReference>
<dbReference type="Pfam" id="PF03193">
    <property type="entry name" value="RsgA_GTPase"/>
    <property type="match status" value="1"/>
</dbReference>
<keyword evidence="1 10" id="KW-0963">Cytoplasm</keyword>
<feature type="binding site" evidence="10">
    <location>
        <begin position="131"/>
        <end position="134"/>
    </location>
    <ligand>
        <name>GTP</name>
        <dbReference type="ChEBI" id="CHEBI:37565"/>
    </ligand>
</feature>
<evidence type="ECO:0000256" key="3">
    <source>
        <dbReference type="ARBA" id="ARBA00022723"/>
    </source>
</evidence>
<evidence type="ECO:0000256" key="1">
    <source>
        <dbReference type="ARBA" id="ARBA00022490"/>
    </source>
</evidence>
<dbReference type="GO" id="GO:0005737">
    <property type="term" value="C:cytoplasm"/>
    <property type="evidence" value="ECO:0007669"/>
    <property type="project" value="UniProtKB-SubCell"/>
</dbReference>
<dbReference type="SUPFAM" id="SSF52540">
    <property type="entry name" value="P-loop containing nucleoside triphosphate hydrolases"/>
    <property type="match status" value="1"/>
</dbReference>
<keyword evidence="4 10" id="KW-0699">rRNA-binding</keyword>
<feature type="domain" description="EngC GTPase" evidence="11">
    <location>
        <begin position="91"/>
        <end position="241"/>
    </location>
</feature>
<dbReference type="AlphaFoldDB" id="A0A2P8CH95"/>
<organism evidence="13 14">
    <name type="scientific">Prolixibacter denitrificans</name>
    <dbReference type="NCBI Taxonomy" id="1541063"/>
    <lineage>
        <taxon>Bacteria</taxon>
        <taxon>Pseudomonadati</taxon>
        <taxon>Bacteroidota</taxon>
        <taxon>Bacteroidia</taxon>
        <taxon>Marinilabiliales</taxon>
        <taxon>Prolixibacteraceae</taxon>
        <taxon>Prolixibacter</taxon>
    </lineage>
</organism>
<name>A0A2P8CH95_9BACT</name>
<evidence type="ECO:0000259" key="11">
    <source>
        <dbReference type="PROSITE" id="PS50936"/>
    </source>
</evidence>
<dbReference type="Pfam" id="PF16745">
    <property type="entry name" value="RsgA_N"/>
    <property type="match status" value="1"/>
</dbReference>
<evidence type="ECO:0000256" key="4">
    <source>
        <dbReference type="ARBA" id="ARBA00022730"/>
    </source>
</evidence>
<evidence type="ECO:0000256" key="10">
    <source>
        <dbReference type="HAMAP-Rule" id="MF_01820"/>
    </source>
</evidence>
<comment type="function">
    <text evidence="10">One of several proteins that assist in the late maturation steps of the functional core of the 30S ribosomal subunit. Helps release RbfA from mature subunits. May play a role in the assembly of ribosomal proteins into the subunit. Circularly permuted GTPase that catalyzes slow GTP hydrolysis, GTPase activity is stimulated by the 30S ribosomal subunit.</text>
</comment>
<dbReference type="GO" id="GO:0042274">
    <property type="term" value="P:ribosomal small subunit biogenesis"/>
    <property type="evidence" value="ECO:0007669"/>
    <property type="project" value="UniProtKB-UniRule"/>
</dbReference>
<comment type="subcellular location">
    <subcellularLocation>
        <location evidence="10">Cytoplasm</location>
    </subcellularLocation>
</comment>
<dbReference type="Gene3D" id="2.40.50.140">
    <property type="entry name" value="Nucleic acid-binding proteins"/>
    <property type="match status" value="1"/>
</dbReference>
<feature type="binding site" evidence="10">
    <location>
        <position position="272"/>
    </location>
    <ligand>
        <name>Zn(2+)</name>
        <dbReference type="ChEBI" id="CHEBI:29105"/>
    </ligand>
</feature>
<comment type="caution">
    <text evidence="13">The sequence shown here is derived from an EMBL/GenBank/DDBJ whole genome shotgun (WGS) entry which is preliminary data.</text>
</comment>